<feature type="region of interest" description="Disordered" evidence="1">
    <location>
        <begin position="97"/>
        <end position="117"/>
    </location>
</feature>
<dbReference type="AlphaFoldDB" id="A0A835YMF7"/>
<organism evidence="2 3">
    <name type="scientific">Tribonema minus</name>
    <dbReference type="NCBI Taxonomy" id="303371"/>
    <lineage>
        <taxon>Eukaryota</taxon>
        <taxon>Sar</taxon>
        <taxon>Stramenopiles</taxon>
        <taxon>Ochrophyta</taxon>
        <taxon>PX clade</taxon>
        <taxon>Xanthophyceae</taxon>
        <taxon>Tribonematales</taxon>
        <taxon>Tribonemataceae</taxon>
        <taxon>Tribonema</taxon>
    </lineage>
</organism>
<comment type="caution">
    <text evidence="2">The sequence shown here is derived from an EMBL/GenBank/DDBJ whole genome shotgun (WGS) entry which is preliminary data.</text>
</comment>
<sequence length="582" mass="64261">MHSIIDRANTAARAHSTKSHERRKARLPFTDRMSNAKSTTWSNRQSTDAQQRKLNSRNSTAALWGPGKWMNRGEVSSEGTEQKAGSMEEAAELKASSIEVAERADGDCRQQMAGSMDESEDQANQRMLEDLWQVAGQKLNNDADLLALVKRAASVLVENELLHAQLIADTSDEELVAFGLKTGVIKALRRAFGAAQVVGASAADAAWKRQLDAIQATTLDTQAELKRFKVSETTFNSDGQRLLTSCVETSDAHSVLPTTDPPRLEVVQRLLAPDLQEKWDAAETEADLQVLFCEAIVVIVDHIKATLRRAATYTVLDTHEKGYNKCPTAKIDVSLSNSPEALWTTLISLLELKFDLSKQDQYVTGLSQVLDRFRKICDQQPHRQFGVFGLLGRTEIGLIRLDCARLPKRTGRLKFSWDSANEGFQALLALLSAKPNEVGYSTPILPAAFTASNRRRLRDFVPIAVVTRAGISRHATYVYKALMAERDIVALKVAPQCDVEHEVAALDALAKVACVPRLHARGSMPPPLDDFHYIVTTPVGQHIGTDAAPALIMQVVLDVAVVIQAMSQMQLLHRQVNCYYCR</sequence>
<feature type="compositionally biased region" description="Polar residues" evidence="1">
    <location>
        <begin position="32"/>
        <end position="61"/>
    </location>
</feature>
<evidence type="ECO:0000256" key="1">
    <source>
        <dbReference type="SAM" id="MobiDB-lite"/>
    </source>
</evidence>
<keyword evidence="3" id="KW-1185">Reference proteome</keyword>
<accession>A0A835YMF7</accession>
<feature type="region of interest" description="Disordered" evidence="1">
    <location>
        <begin position="1"/>
        <end position="85"/>
    </location>
</feature>
<dbReference type="Proteomes" id="UP000664859">
    <property type="component" value="Unassembled WGS sequence"/>
</dbReference>
<evidence type="ECO:0000313" key="2">
    <source>
        <dbReference type="EMBL" id="KAG5177163.1"/>
    </source>
</evidence>
<feature type="compositionally biased region" description="Basic residues" evidence="1">
    <location>
        <begin position="15"/>
        <end position="26"/>
    </location>
</feature>
<name>A0A835YMF7_9STRA</name>
<reference evidence="2" key="1">
    <citation type="submission" date="2021-02" db="EMBL/GenBank/DDBJ databases">
        <title>First Annotated Genome of the Yellow-green Alga Tribonema minus.</title>
        <authorList>
            <person name="Mahan K.M."/>
        </authorList>
    </citation>
    <scope>NUCLEOTIDE SEQUENCE</scope>
    <source>
        <strain evidence="2">UTEX B ZZ1240</strain>
    </source>
</reference>
<dbReference type="OrthoDB" id="2319030at2759"/>
<evidence type="ECO:0008006" key="4">
    <source>
        <dbReference type="Google" id="ProtNLM"/>
    </source>
</evidence>
<protein>
    <recommendedName>
        <fullName evidence="4">Protein kinase domain-containing protein</fullName>
    </recommendedName>
</protein>
<evidence type="ECO:0000313" key="3">
    <source>
        <dbReference type="Proteomes" id="UP000664859"/>
    </source>
</evidence>
<gene>
    <name evidence="2" type="ORF">JKP88DRAFT_265123</name>
</gene>
<dbReference type="EMBL" id="JAFCMP010000528">
    <property type="protein sequence ID" value="KAG5177163.1"/>
    <property type="molecule type" value="Genomic_DNA"/>
</dbReference>
<proteinExistence type="predicted"/>